<feature type="domain" description="Cupin type-2" evidence="1">
    <location>
        <begin position="53"/>
        <end position="113"/>
    </location>
</feature>
<dbReference type="InterPro" id="IPR053146">
    <property type="entry name" value="QDO-like"/>
</dbReference>
<protein>
    <submittedName>
        <fullName evidence="2">Cupin domain-containing protein</fullName>
    </submittedName>
</protein>
<gene>
    <name evidence="2" type="ORF">ACFQ5X_46065</name>
</gene>
<dbReference type="RefSeq" id="WP_381236467.1">
    <property type="nucleotide sequence ID" value="NZ_JBHSKH010000031.1"/>
</dbReference>
<sequence length="166" mass="18205">MTSGTGRTSWFFPTFGQAPEREPFWFLGGQARILLPGAATDNRLSLMEFADPIGHGPPHHVHEDEETVWFVLDGEVTFFVGDQRHDLVPGQVAYGPRGVPHSYLVRSLEGARIAALFSPACIEEFFRANGTPVAEAGELPPEFDRATVMASSDAFHLRITGAPPSW</sequence>
<accession>A0ABW3XUE9</accession>
<evidence type="ECO:0000313" key="2">
    <source>
        <dbReference type="EMBL" id="MFD1313097.1"/>
    </source>
</evidence>
<name>A0ABW3XUE9_9ACTN</name>
<dbReference type="Proteomes" id="UP001597058">
    <property type="component" value="Unassembled WGS sequence"/>
</dbReference>
<evidence type="ECO:0000313" key="3">
    <source>
        <dbReference type="Proteomes" id="UP001597058"/>
    </source>
</evidence>
<keyword evidence="3" id="KW-1185">Reference proteome</keyword>
<dbReference type="InterPro" id="IPR013096">
    <property type="entry name" value="Cupin_2"/>
</dbReference>
<dbReference type="SUPFAM" id="SSF51182">
    <property type="entry name" value="RmlC-like cupins"/>
    <property type="match status" value="1"/>
</dbReference>
<dbReference type="InterPro" id="IPR011051">
    <property type="entry name" value="RmlC_Cupin_sf"/>
</dbReference>
<reference evidence="3" key="1">
    <citation type="journal article" date="2019" name="Int. J. Syst. Evol. Microbiol.">
        <title>The Global Catalogue of Microorganisms (GCM) 10K type strain sequencing project: providing services to taxonomists for standard genome sequencing and annotation.</title>
        <authorList>
            <consortium name="The Broad Institute Genomics Platform"/>
            <consortium name="The Broad Institute Genome Sequencing Center for Infectious Disease"/>
            <person name="Wu L."/>
            <person name="Ma J."/>
        </authorList>
    </citation>
    <scope>NUCLEOTIDE SEQUENCE [LARGE SCALE GENOMIC DNA]</scope>
    <source>
        <strain evidence="3">CGMCC 4.7020</strain>
    </source>
</reference>
<proteinExistence type="predicted"/>
<dbReference type="PANTHER" id="PTHR36440">
    <property type="entry name" value="PUTATIVE (AFU_ORTHOLOGUE AFUA_8G07350)-RELATED"/>
    <property type="match status" value="1"/>
</dbReference>
<evidence type="ECO:0000259" key="1">
    <source>
        <dbReference type="Pfam" id="PF07883"/>
    </source>
</evidence>
<comment type="caution">
    <text evidence="2">The sequence shown here is derived from an EMBL/GenBank/DDBJ whole genome shotgun (WGS) entry which is preliminary data.</text>
</comment>
<dbReference type="InterPro" id="IPR014710">
    <property type="entry name" value="RmlC-like_jellyroll"/>
</dbReference>
<dbReference type="Pfam" id="PF07883">
    <property type="entry name" value="Cupin_2"/>
    <property type="match status" value="1"/>
</dbReference>
<dbReference type="Gene3D" id="2.60.120.10">
    <property type="entry name" value="Jelly Rolls"/>
    <property type="match status" value="1"/>
</dbReference>
<organism evidence="2 3">
    <name type="scientific">Streptomyces kaempferi</name>
    <dbReference type="NCBI Taxonomy" id="333725"/>
    <lineage>
        <taxon>Bacteria</taxon>
        <taxon>Bacillati</taxon>
        <taxon>Actinomycetota</taxon>
        <taxon>Actinomycetes</taxon>
        <taxon>Kitasatosporales</taxon>
        <taxon>Streptomycetaceae</taxon>
        <taxon>Streptomyces</taxon>
    </lineage>
</organism>
<dbReference type="PANTHER" id="PTHR36440:SF1">
    <property type="entry name" value="PUTATIVE (AFU_ORTHOLOGUE AFUA_8G07350)-RELATED"/>
    <property type="match status" value="1"/>
</dbReference>
<dbReference type="EMBL" id="JBHTMM010000160">
    <property type="protein sequence ID" value="MFD1313097.1"/>
    <property type="molecule type" value="Genomic_DNA"/>
</dbReference>